<keyword evidence="7" id="KW-0812">Transmembrane</keyword>
<keyword evidence="3" id="KW-0479">Metal-binding</keyword>
<evidence type="ECO:0000256" key="6">
    <source>
        <dbReference type="ARBA" id="ARBA00023014"/>
    </source>
</evidence>
<evidence type="ECO:0000256" key="1">
    <source>
        <dbReference type="ARBA" id="ARBA00022448"/>
    </source>
</evidence>
<feature type="transmembrane region" description="Helical" evidence="7">
    <location>
        <begin position="151"/>
        <end position="171"/>
    </location>
</feature>
<dbReference type="PANTHER" id="PTHR30176">
    <property type="entry name" value="FERREDOXIN-TYPE PROTEIN NAPH"/>
    <property type="match status" value="1"/>
</dbReference>
<keyword evidence="7" id="KW-1133">Transmembrane helix</keyword>
<proteinExistence type="predicted"/>
<dbReference type="Gene3D" id="2.60.40.10">
    <property type="entry name" value="Immunoglobulins"/>
    <property type="match status" value="1"/>
</dbReference>
<evidence type="ECO:0000256" key="4">
    <source>
        <dbReference type="ARBA" id="ARBA00022982"/>
    </source>
</evidence>
<feature type="transmembrane region" description="Helical" evidence="7">
    <location>
        <begin position="183"/>
        <end position="202"/>
    </location>
</feature>
<dbReference type="AlphaFoldDB" id="A0A1N7NQS8"/>
<dbReference type="NCBIfam" id="TIGR02745">
    <property type="entry name" value="ccoG_rdxA_fixG"/>
    <property type="match status" value="1"/>
</dbReference>
<evidence type="ECO:0000256" key="3">
    <source>
        <dbReference type="ARBA" id="ARBA00022723"/>
    </source>
</evidence>
<feature type="transmembrane region" description="Helical" evidence="7">
    <location>
        <begin position="77"/>
        <end position="98"/>
    </location>
</feature>
<gene>
    <name evidence="9" type="ORF">SAMN05421686_107194</name>
</gene>
<reference evidence="10" key="1">
    <citation type="submission" date="2017-01" db="EMBL/GenBank/DDBJ databases">
        <authorList>
            <person name="Varghese N."/>
            <person name="Submissions S."/>
        </authorList>
    </citation>
    <scope>NUCLEOTIDE SEQUENCE [LARGE SCALE GENOMIC DNA]</scope>
    <source>
        <strain evidence="10">DSM 24913</strain>
    </source>
</reference>
<feature type="transmembrane region" description="Helical" evidence="7">
    <location>
        <begin position="33"/>
        <end position="50"/>
    </location>
</feature>
<evidence type="ECO:0000313" key="9">
    <source>
        <dbReference type="EMBL" id="SIT00588.1"/>
    </source>
</evidence>
<keyword evidence="10" id="KW-1185">Reference proteome</keyword>
<dbReference type="Proteomes" id="UP000185639">
    <property type="component" value="Unassembled WGS sequence"/>
</dbReference>
<feature type="transmembrane region" description="Helical" evidence="7">
    <location>
        <begin position="310"/>
        <end position="328"/>
    </location>
</feature>
<dbReference type="Pfam" id="PF12801">
    <property type="entry name" value="Fer4_5"/>
    <property type="match status" value="1"/>
</dbReference>
<evidence type="ECO:0000313" key="10">
    <source>
        <dbReference type="Proteomes" id="UP000185639"/>
    </source>
</evidence>
<evidence type="ECO:0000256" key="5">
    <source>
        <dbReference type="ARBA" id="ARBA00023004"/>
    </source>
</evidence>
<evidence type="ECO:0000256" key="7">
    <source>
        <dbReference type="SAM" id="Phobius"/>
    </source>
</evidence>
<dbReference type="OrthoDB" id="9811700at2"/>
<dbReference type="InterPro" id="IPR032879">
    <property type="entry name" value="FixG_C"/>
</dbReference>
<keyword evidence="4" id="KW-0249">Electron transport</keyword>
<dbReference type="Gene3D" id="3.30.70.20">
    <property type="match status" value="1"/>
</dbReference>
<keyword evidence="5" id="KW-0408">Iron</keyword>
<dbReference type="SUPFAM" id="SSF54862">
    <property type="entry name" value="4Fe-4S ferredoxins"/>
    <property type="match status" value="1"/>
</dbReference>
<dbReference type="InterPro" id="IPR013783">
    <property type="entry name" value="Ig-like_fold"/>
</dbReference>
<dbReference type="EMBL" id="FTOH01000007">
    <property type="protein sequence ID" value="SIT00588.1"/>
    <property type="molecule type" value="Genomic_DNA"/>
</dbReference>
<evidence type="ECO:0000256" key="2">
    <source>
        <dbReference type="ARBA" id="ARBA00022485"/>
    </source>
</evidence>
<sequence length="440" mass="48880">MQRIPALDITPAQSGEKIHVRLFSGRFQTLRRLISWPLLLAYFGLAWVNINGQQALLFSIEDRRLYFFGTQWGWHDFPVLAGVLIIAAIALFAASAVVGRIWCGTACPQSVWTWLFLRVEEVTEGPAWTRKRMDEKGLTTEQRLRRVSKHALWLLLAAATAITFTGYFVPVRELVPETLLGEASLTTGIWLITMTALTYLNAGLVREKICLHACPYSRFQSVMFDDNTRTVTYDKTRSSDCIDCSLCVQVCPTGIDIRDGLQAACIDCGACIDACDSVMDKIKKPRGLITYNSVEKIRTGNSPILRTRTLAYGVVISVAVVVLGSFIAQRDSIVVDIQRDRQQLYYQTVNDQTCNSYQLEVEYFAPGSHRVAVAIQGLKQAQLSGPATLLVPENGVATQQYQVCVDTAALSRGAYRSDIEFVIAAGDEKVVRGTTFIVGR</sequence>
<dbReference type="Pfam" id="PF11614">
    <property type="entry name" value="FixG_C"/>
    <property type="match status" value="1"/>
</dbReference>
<keyword evidence="6" id="KW-0411">Iron-sulfur</keyword>
<keyword evidence="2" id="KW-0004">4Fe-4S</keyword>
<dbReference type="RefSeq" id="WP_076516557.1">
    <property type="nucleotide sequence ID" value="NZ_FTOH01000007.1"/>
</dbReference>
<dbReference type="STRING" id="484498.SAMN05421686_107194"/>
<protein>
    <submittedName>
        <fullName evidence="9">Cytochrome c oxidase accessory protein FixG</fullName>
    </submittedName>
</protein>
<dbReference type="GO" id="GO:0046872">
    <property type="term" value="F:metal ion binding"/>
    <property type="evidence" value="ECO:0007669"/>
    <property type="project" value="UniProtKB-KW"/>
</dbReference>
<dbReference type="PANTHER" id="PTHR30176:SF3">
    <property type="entry name" value="FERREDOXIN-TYPE PROTEIN NAPH"/>
    <property type="match status" value="1"/>
</dbReference>
<accession>A0A1N7NQS8</accession>
<dbReference type="PROSITE" id="PS51379">
    <property type="entry name" value="4FE4S_FER_2"/>
    <property type="match status" value="1"/>
</dbReference>
<dbReference type="GO" id="GO:0051539">
    <property type="term" value="F:4 iron, 4 sulfur cluster binding"/>
    <property type="evidence" value="ECO:0007669"/>
    <property type="project" value="UniProtKB-KW"/>
</dbReference>
<dbReference type="InterPro" id="IPR017900">
    <property type="entry name" value="4Fe4S_Fe_S_CS"/>
</dbReference>
<dbReference type="InterPro" id="IPR051684">
    <property type="entry name" value="Electron_Trans/Redox"/>
</dbReference>
<dbReference type="PROSITE" id="PS00198">
    <property type="entry name" value="4FE4S_FER_1"/>
    <property type="match status" value="1"/>
</dbReference>
<dbReference type="InterPro" id="IPR017896">
    <property type="entry name" value="4Fe4S_Fe-S-bd"/>
</dbReference>
<keyword evidence="7" id="KW-0472">Membrane</keyword>
<dbReference type="Pfam" id="PF13746">
    <property type="entry name" value="Fer4_18"/>
    <property type="match status" value="1"/>
</dbReference>
<dbReference type="InterPro" id="IPR014116">
    <property type="entry name" value="Cyt_c_oxidase_cbb3_FixG"/>
</dbReference>
<dbReference type="GO" id="GO:0005886">
    <property type="term" value="C:plasma membrane"/>
    <property type="evidence" value="ECO:0007669"/>
    <property type="project" value="TreeGrafter"/>
</dbReference>
<keyword evidence="1" id="KW-0813">Transport</keyword>
<evidence type="ECO:0000259" key="8">
    <source>
        <dbReference type="PROSITE" id="PS51379"/>
    </source>
</evidence>
<feature type="domain" description="4Fe-4S ferredoxin-type" evidence="8">
    <location>
        <begin position="229"/>
        <end position="260"/>
    </location>
</feature>
<organism evidence="9 10">
    <name type="scientific">Thalassolituus maritimus</name>
    <dbReference type="NCBI Taxonomy" id="484498"/>
    <lineage>
        <taxon>Bacteria</taxon>
        <taxon>Pseudomonadati</taxon>
        <taxon>Pseudomonadota</taxon>
        <taxon>Gammaproteobacteria</taxon>
        <taxon>Oceanospirillales</taxon>
        <taxon>Oceanospirillaceae</taxon>
        <taxon>Thalassolituus</taxon>
    </lineage>
</organism>
<name>A0A1N7NQS8_9GAMM</name>